<evidence type="ECO:0000313" key="2">
    <source>
        <dbReference type="EMBL" id="KZE11683.1"/>
    </source>
</evidence>
<dbReference type="InterPro" id="IPR002938">
    <property type="entry name" value="FAD-bd"/>
</dbReference>
<reference evidence="3" key="1">
    <citation type="submission" date="2016-01" db="EMBL/GenBank/DDBJ databases">
        <title>Draft genome of Chromobacterium sp. F49.</title>
        <authorList>
            <person name="Hong K.W."/>
        </authorList>
    </citation>
    <scope>NUCLEOTIDE SEQUENCE [LARGE SCALE GENOMIC DNA]</scope>
    <source>
        <strain evidence="3">CN3</strain>
    </source>
</reference>
<keyword evidence="3" id="KW-1185">Reference proteome</keyword>
<sequence length="371" mass="38493">MRRTPALIAGGGPAGSIAALLLAKGGTTPLVLERSREPQDALCGGFLSWRTLESLASVGIDPAMLGGHAVRRVVLFAGRGRAESPLPAPAIGLSRLRLDALLLAAARDAGAGVERGVTIRSAEGTTLHTGDGAAVTGETLFLATGKHDLRGTMRDAVVGDDPVMGVRVRLAQHPALTRLVGDAIELHAFAGGYAGLVLQEDGSANLCMAVRRSRLRGAGDLPGLLRVLADELPALGERLAHLGGTPAIDAIANVPYGWRARGTMPGVYRLGDQAGVIPSLAGEGMGIAIASAIRAAAHWQRCGPDGAHGFQHALRRRLHRPIALARLLRTLAEQPPTHALLLNGGRIPGLVGAAARWTRIDSVSTRSASRQ</sequence>
<dbReference type="Pfam" id="PF01494">
    <property type="entry name" value="FAD_binding_3"/>
    <property type="match status" value="1"/>
</dbReference>
<feature type="domain" description="FAD-binding" evidence="1">
    <location>
        <begin position="4"/>
        <end position="147"/>
    </location>
</feature>
<dbReference type="SUPFAM" id="SSF51905">
    <property type="entry name" value="FAD/NAD(P)-binding domain"/>
    <property type="match status" value="1"/>
</dbReference>
<proteinExistence type="predicted"/>
<evidence type="ECO:0000259" key="1">
    <source>
        <dbReference type="Pfam" id="PF01494"/>
    </source>
</evidence>
<dbReference type="PANTHER" id="PTHR42685">
    <property type="entry name" value="GERANYLGERANYL DIPHOSPHATE REDUCTASE"/>
    <property type="match status" value="1"/>
</dbReference>
<gene>
    <name evidence="2" type="ORF">AVT10_05465</name>
</gene>
<comment type="caution">
    <text evidence="2">The sequence shown here is derived from an EMBL/GenBank/DDBJ whole genome shotgun (WGS) entry which is preliminary data.</text>
</comment>
<dbReference type="Gene3D" id="3.50.50.60">
    <property type="entry name" value="FAD/NAD(P)-binding domain"/>
    <property type="match status" value="1"/>
</dbReference>
<dbReference type="InterPro" id="IPR050407">
    <property type="entry name" value="Geranylgeranyl_reductase"/>
</dbReference>
<organism evidence="2 3">
    <name type="scientific">Sphingomonas hankookensis</name>
    <dbReference type="NCBI Taxonomy" id="563996"/>
    <lineage>
        <taxon>Bacteria</taxon>
        <taxon>Pseudomonadati</taxon>
        <taxon>Pseudomonadota</taxon>
        <taxon>Alphaproteobacteria</taxon>
        <taxon>Sphingomonadales</taxon>
        <taxon>Sphingomonadaceae</taxon>
        <taxon>Sphingomonas</taxon>
    </lineage>
</organism>
<accession>A0ABR5YAD0</accession>
<evidence type="ECO:0000313" key="3">
    <source>
        <dbReference type="Proteomes" id="UP000076609"/>
    </source>
</evidence>
<name>A0ABR5YAD0_9SPHN</name>
<dbReference type="RefSeq" id="WP_066692519.1">
    <property type="nucleotide sequence ID" value="NZ_LQQO01000034.1"/>
</dbReference>
<dbReference type="EMBL" id="LQQO01000034">
    <property type="protein sequence ID" value="KZE11683.1"/>
    <property type="molecule type" value="Genomic_DNA"/>
</dbReference>
<dbReference type="Proteomes" id="UP000076609">
    <property type="component" value="Unassembled WGS sequence"/>
</dbReference>
<dbReference type="PANTHER" id="PTHR42685:SF22">
    <property type="entry name" value="CONDITIONED MEDIUM FACTOR RECEPTOR 1"/>
    <property type="match status" value="1"/>
</dbReference>
<dbReference type="InterPro" id="IPR036188">
    <property type="entry name" value="FAD/NAD-bd_sf"/>
</dbReference>
<protein>
    <recommendedName>
        <fullName evidence="1">FAD-binding domain-containing protein</fullName>
    </recommendedName>
</protein>
<dbReference type="PRINTS" id="PR00368">
    <property type="entry name" value="FADPNR"/>
</dbReference>